<evidence type="ECO:0000313" key="1">
    <source>
        <dbReference type="EMBL" id="MEV0709379.1"/>
    </source>
</evidence>
<sequence length="65" mass="7392">MNTAFPLRTVVMDCRIEPGPMTVARAHREMQRHLDCSVDTCRVRRRARAVLVRAGAMTLDDRALP</sequence>
<accession>A0ABV3FVD5</accession>
<proteinExistence type="predicted"/>
<dbReference type="EMBL" id="JBFAKC010000007">
    <property type="protein sequence ID" value="MEV0709379.1"/>
    <property type="molecule type" value="Genomic_DNA"/>
</dbReference>
<keyword evidence="2" id="KW-1185">Reference proteome</keyword>
<dbReference type="RefSeq" id="WP_157978363.1">
    <property type="nucleotide sequence ID" value="NZ_JBEXKW010000042.1"/>
</dbReference>
<reference evidence="1 2" key="1">
    <citation type="submission" date="2024-06" db="EMBL/GenBank/DDBJ databases">
        <title>The Natural Products Discovery Center: Release of the First 8490 Sequenced Strains for Exploring Actinobacteria Biosynthetic Diversity.</title>
        <authorList>
            <person name="Kalkreuter E."/>
            <person name="Kautsar S.A."/>
            <person name="Yang D."/>
            <person name="Bader C.D."/>
            <person name="Teijaro C.N."/>
            <person name="Fluegel L."/>
            <person name="Davis C.M."/>
            <person name="Simpson J.R."/>
            <person name="Lauterbach L."/>
            <person name="Steele A.D."/>
            <person name="Gui C."/>
            <person name="Meng S."/>
            <person name="Li G."/>
            <person name="Viehrig K."/>
            <person name="Ye F."/>
            <person name="Su P."/>
            <person name="Kiefer A.F."/>
            <person name="Nichols A."/>
            <person name="Cepeda A.J."/>
            <person name="Yan W."/>
            <person name="Fan B."/>
            <person name="Jiang Y."/>
            <person name="Adhikari A."/>
            <person name="Zheng C.-J."/>
            <person name="Schuster L."/>
            <person name="Cowan T.M."/>
            <person name="Smanski M.J."/>
            <person name="Chevrette M.G."/>
            <person name="De Carvalho L.P.S."/>
            <person name="Shen B."/>
        </authorList>
    </citation>
    <scope>NUCLEOTIDE SEQUENCE [LARGE SCALE GENOMIC DNA]</scope>
    <source>
        <strain evidence="1 2">NPDC050403</strain>
    </source>
</reference>
<gene>
    <name evidence="1" type="ORF">AB0I48_17605</name>
</gene>
<evidence type="ECO:0000313" key="2">
    <source>
        <dbReference type="Proteomes" id="UP001551695"/>
    </source>
</evidence>
<name>A0ABV3FVD5_9NOCA</name>
<dbReference type="Proteomes" id="UP001551695">
    <property type="component" value="Unassembled WGS sequence"/>
</dbReference>
<protein>
    <submittedName>
        <fullName evidence="1">Uncharacterized protein</fullName>
    </submittedName>
</protein>
<comment type="caution">
    <text evidence="1">The sequence shown here is derived from an EMBL/GenBank/DDBJ whole genome shotgun (WGS) entry which is preliminary data.</text>
</comment>
<organism evidence="1 2">
    <name type="scientific">Nocardia aurea</name>
    <dbReference type="NCBI Taxonomy" id="2144174"/>
    <lineage>
        <taxon>Bacteria</taxon>
        <taxon>Bacillati</taxon>
        <taxon>Actinomycetota</taxon>
        <taxon>Actinomycetes</taxon>
        <taxon>Mycobacteriales</taxon>
        <taxon>Nocardiaceae</taxon>
        <taxon>Nocardia</taxon>
    </lineage>
</organism>